<dbReference type="Proteomes" id="UP001209878">
    <property type="component" value="Unassembled WGS sequence"/>
</dbReference>
<dbReference type="PANTHER" id="PTHR45751">
    <property type="entry name" value="COPINE FAMILY PROTEIN 1"/>
    <property type="match status" value="1"/>
</dbReference>
<dbReference type="EMBL" id="JAODUO010000252">
    <property type="protein sequence ID" value="KAK2184818.1"/>
    <property type="molecule type" value="Genomic_DNA"/>
</dbReference>
<evidence type="ECO:0000313" key="3">
    <source>
        <dbReference type="EMBL" id="KAK2184818.1"/>
    </source>
</evidence>
<dbReference type="SMART" id="SM00327">
    <property type="entry name" value="VWA"/>
    <property type="match status" value="1"/>
</dbReference>
<name>A0AAD9UCY5_RIDPI</name>
<protein>
    <recommendedName>
        <fullName evidence="2">VWFA domain-containing protein</fullName>
    </recommendedName>
</protein>
<dbReference type="PANTHER" id="PTHR45751:SF11">
    <property type="entry name" value="COPINE FAMILY PROTEIN 2"/>
    <property type="match status" value="1"/>
</dbReference>
<feature type="domain" description="VWFA" evidence="2">
    <location>
        <begin position="80"/>
        <end position="270"/>
    </location>
</feature>
<dbReference type="InterPro" id="IPR002035">
    <property type="entry name" value="VWF_A"/>
</dbReference>
<evidence type="ECO:0000256" key="1">
    <source>
        <dbReference type="SAM" id="Phobius"/>
    </source>
</evidence>
<keyword evidence="4" id="KW-1185">Reference proteome</keyword>
<comment type="caution">
    <text evidence="3">The sequence shown here is derived from an EMBL/GenBank/DDBJ whole genome shotgun (WGS) entry which is preliminary data.</text>
</comment>
<feature type="transmembrane region" description="Helical" evidence="1">
    <location>
        <begin position="6"/>
        <end position="25"/>
    </location>
</feature>
<sequence>MDMVALAVIVIGLIVALQIVHVYFFRKQKEPKPCPKIPVAFPRTNALLRWYNVKHVNAIVDQFKSVQEVGEALQAAGLGACHLMFGVDFSASNAYQGERTFDGQNLHTIEDELENPYQRVIRILGQTLEQLDTDGIIPAFGFGDASTKAKTVFPFKPEGYCCGYKDVLDAYCQIIPHIELSGPTSFAPLIHRAVHIVCSTRKFHVLVIIVDGQATMEKETCSAIVTASKCPLSIVLVGVGDGPWQSMETFHKQLPHRQFDNFRFVDFNRVITYGAQAETTFAVHALLDVLDQYNAVKGLGLLNHRLTL</sequence>
<dbReference type="InterPro" id="IPR052079">
    <property type="entry name" value="E3_ligase/Copine_domain"/>
</dbReference>
<organism evidence="3 4">
    <name type="scientific">Ridgeia piscesae</name>
    <name type="common">Tubeworm</name>
    <dbReference type="NCBI Taxonomy" id="27915"/>
    <lineage>
        <taxon>Eukaryota</taxon>
        <taxon>Metazoa</taxon>
        <taxon>Spiralia</taxon>
        <taxon>Lophotrochozoa</taxon>
        <taxon>Annelida</taxon>
        <taxon>Polychaeta</taxon>
        <taxon>Sedentaria</taxon>
        <taxon>Canalipalpata</taxon>
        <taxon>Sabellida</taxon>
        <taxon>Siboglinidae</taxon>
        <taxon>Ridgeia</taxon>
    </lineage>
</organism>
<accession>A0AAD9UCY5</accession>
<dbReference type="GO" id="GO:0004842">
    <property type="term" value="F:ubiquitin-protein transferase activity"/>
    <property type="evidence" value="ECO:0007669"/>
    <property type="project" value="TreeGrafter"/>
</dbReference>
<dbReference type="AlphaFoldDB" id="A0AAD9UCY5"/>
<dbReference type="GO" id="GO:0005634">
    <property type="term" value="C:nucleus"/>
    <property type="evidence" value="ECO:0007669"/>
    <property type="project" value="TreeGrafter"/>
</dbReference>
<proteinExistence type="predicted"/>
<dbReference type="Pfam" id="PF07002">
    <property type="entry name" value="Copine"/>
    <property type="match status" value="1"/>
</dbReference>
<dbReference type="InterPro" id="IPR010734">
    <property type="entry name" value="Copine_C"/>
</dbReference>
<gene>
    <name evidence="3" type="ORF">NP493_252g05080</name>
</gene>
<reference evidence="3" key="1">
    <citation type="journal article" date="2023" name="Mol. Biol. Evol.">
        <title>Third-Generation Sequencing Reveals the Adaptive Role of the Epigenome in Three Deep-Sea Polychaetes.</title>
        <authorList>
            <person name="Perez M."/>
            <person name="Aroh O."/>
            <person name="Sun Y."/>
            <person name="Lan Y."/>
            <person name="Juniper S.K."/>
            <person name="Young C.R."/>
            <person name="Angers B."/>
            <person name="Qian P.Y."/>
        </authorList>
    </citation>
    <scope>NUCLEOTIDE SEQUENCE</scope>
    <source>
        <strain evidence="3">R07B-5</strain>
    </source>
</reference>
<evidence type="ECO:0000259" key="2">
    <source>
        <dbReference type="SMART" id="SM00327"/>
    </source>
</evidence>
<dbReference type="SUPFAM" id="SSF53300">
    <property type="entry name" value="vWA-like"/>
    <property type="match status" value="1"/>
</dbReference>
<evidence type="ECO:0000313" key="4">
    <source>
        <dbReference type="Proteomes" id="UP001209878"/>
    </source>
</evidence>
<dbReference type="InterPro" id="IPR036465">
    <property type="entry name" value="vWFA_dom_sf"/>
</dbReference>
<keyword evidence="1" id="KW-0812">Transmembrane</keyword>
<keyword evidence="1" id="KW-0472">Membrane</keyword>
<dbReference type="GO" id="GO:0016567">
    <property type="term" value="P:protein ubiquitination"/>
    <property type="evidence" value="ECO:0007669"/>
    <property type="project" value="TreeGrafter"/>
</dbReference>
<keyword evidence="1" id="KW-1133">Transmembrane helix</keyword>